<accession>A0A0F9FWM7</accession>
<feature type="non-terminal residue" evidence="1">
    <location>
        <position position="593"/>
    </location>
</feature>
<reference evidence="1" key="1">
    <citation type="journal article" date="2015" name="Nature">
        <title>Complex archaea that bridge the gap between prokaryotes and eukaryotes.</title>
        <authorList>
            <person name="Spang A."/>
            <person name="Saw J.H."/>
            <person name="Jorgensen S.L."/>
            <person name="Zaremba-Niedzwiedzka K."/>
            <person name="Martijn J."/>
            <person name="Lind A.E."/>
            <person name="van Eijk R."/>
            <person name="Schleper C."/>
            <person name="Guy L."/>
            <person name="Ettema T.J."/>
        </authorList>
    </citation>
    <scope>NUCLEOTIDE SEQUENCE</scope>
</reference>
<comment type="caution">
    <text evidence="1">The sequence shown here is derived from an EMBL/GenBank/DDBJ whole genome shotgun (WGS) entry which is preliminary data.</text>
</comment>
<dbReference type="AlphaFoldDB" id="A0A0F9FWM7"/>
<name>A0A0F9FWM7_9ZZZZ</name>
<evidence type="ECO:0000313" key="1">
    <source>
        <dbReference type="EMBL" id="KKL90794.1"/>
    </source>
</evidence>
<protein>
    <submittedName>
        <fullName evidence="1">Uncharacterized protein</fullName>
    </submittedName>
</protein>
<proteinExistence type="predicted"/>
<dbReference type="EMBL" id="LAZR01019913">
    <property type="protein sequence ID" value="KKL90794.1"/>
    <property type="molecule type" value="Genomic_DNA"/>
</dbReference>
<organism evidence="1">
    <name type="scientific">marine sediment metagenome</name>
    <dbReference type="NCBI Taxonomy" id="412755"/>
    <lineage>
        <taxon>unclassified sequences</taxon>
        <taxon>metagenomes</taxon>
        <taxon>ecological metagenomes</taxon>
    </lineage>
</organism>
<gene>
    <name evidence="1" type="ORF">LCGC14_1901120</name>
</gene>
<sequence>MAHKFDNNLRFVGATNPLTSDYTCGSRATLLVVGIVTGPAGNRFGVAPTYDGVELTLADFVRVIIPQVGCELWYMTEPPTGSALEISVQNPLSLPLHVQVSSYNVNTGFTSALDVDGGSLGSSTSPSVSLTTTVDGGVIVGVLGSDQDYAPTAQSGTNLNRTDNGLYSDSNQFTLQASAGAIATSWTTGVYGGGVYGNGIYNGNHGSAMSVAAFKQVQVPVTLEPDALALSLSLLLPSIDIDDSPTILASAVPLTLTLNAPTITIGKTHEGTVQTLTLALKAPSVVIDVTVEPTVLSLSLSLGTVSVAIEQDVTVVISTFALALSIEQVNILAPLPVVRMMPFIFSSDIAYPIEFGEKYARFYFDGDPLLGDAEVHVEVATDYESSELYQLQTIQSADVMWMVHPSHPQAQLKRVTTTSFIVEDIVFDKGPFIERNDIAEDDDVVMNVDATIAGTAGTLTRSSGIFQPGHVGALFELTHPRVNRQMNGRLEGTETGLIGEQIDVIGDYIFSITTEEWIGTVRLQKSDDGWVTSTGVKTFLSTGVTTFQATETETGFQYRINVVVHLAGTIAASLAINTSSVSGSATAVGVIGV</sequence>